<evidence type="ECO:0000259" key="10">
    <source>
        <dbReference type="Pfam" id="PF00535"/>
    </source>
</evidence>
<dbReference type="GO" id="GO:0005886">
    <property type="term" value="C:plasma membrane"/>
    <property type="evidence" value="ECO:0007669"/>
    <property type="project" value="UniProtKB-SubCell"/>
</dbReference>
<reference evidence="11" key="2">
    <citation type="submission" date="2011-01" db="EMBL/GenBank/DDBJ databases">
        <title>The Non-contiguous Finished genome of Clostridium papyrosolvens.</title>
        <authorList>
            <person name="Lucas S."/>
            <person name="Copeland A."/>
            <person name="Lapidus A."/>
            <person name="Cheng J.-F."/>
            <person name="Goodwin L."/>
            <person name="Pitluck S."/>
            <person name="Misra M."/>
            <person name="Chertkov O."/>
            <person name="Detter J.C."/>
            <person name="Han C."/>
            <person name="Tapia R."/>
            <person name="Land M."/>
            <person name="Hauser L."/>
            <person name="Kyrpides N."/>
            <person name="Ivanova N."/>
            <person name="Pagani I."/>
            <person name="Mouttaki H."/>
            <person name="He Z."/>
            <person name="Zhou J."/>
            <person name="Hemme C.L."/>
            <person name="Woyke T."/>
        </authorList>
    </citation>
    <scope>NUCLEOTIDE SEQUENCE [LARGE SCALE GENOMIC DNA]</scope>
    <source>
        <strain evidence="11">DSM 2782</strain>
    </source>
</reference>
<comment type="similarity">
    <text evidence="8">Belongs to the glycosyltransferase 2 family. GtrB subfamily.</text>
</comment>
<keyword evidence="3" id="KW-0328">Glycosyltransferase</keyword>
<keyword evidence="12" id="KW-1185">Reference proteome</keyword>
<proteinExistence type="inferred from homology"/>
<protein>
    <submittedName>
        <fullName evidence="11">Glycosyl transferase family 2</fullName>
    </submittedName>
</protein>
<name>F1TGP4_9FIRM</name>
<keyword evidence="4 11" id="KW-0808">Transferase</keyword>
<evidence type="ECO:0000256" key="4">
    <source>
        <dbReference type="ARBA" id="ARBA00022679"/>
    </source>
</evidence>
<gene>
    <name evidence="11" type="ORF">Cpap_0314</name>
</gene>
<dbReference type="GO" id="GO:0016757">
    <property type="term" value="F:glycosyltransferase activity"/>
    <property type="evidence" value="ECO:0007669"/>
    <property type="project" value="UniProtKB-KW"/>
</dbReference>
<keyword evidence="5 9" id="KW-0812">Transmembrane</keyword>
<dbReference type="PANTHER" id="PTHR48090:SF1">
    <property type="entry name" value="PROPHAGE BACTOPRENOL GLUCOSYL TRANSFERASE HOMOLOG"/>
    <property type="match status" value="1"/>
</dbReference>
<evidence type="ECO:0000313" key="11">
    <source>
        <dbReference type="EMBL" id="EGD46375.1"/>
    </source>
</evidence>
<evidence type="ECO:0000256" key="2">
    <source>
        <dbReference type="ARBA" id="ARBA00022475"/>
    </source>
</evidence>
<reference evidence="11" key="1">
    <citation type="submission" date="2009-07" db="EMBL/GenBank/DDBJ databases">
        <authorList>
            <consortium name="US DOE Joint Genome Institute (JGI-PGF)"/>
            <person name="Lucas S."/>
            <person name="Copeland A."/>
            <person name="Lapidus A."/>
            <person name="Glavina del Rio T."/>
            <person name="Tice H."/>
            <person name="Bruce D."/>
            <person name="Goodwin L."/>
            <person name="Pitluck S."/>
            <person name="Larimer F."/>
            <person name="Land M.L."/>
            <person name="Mouttaki H."/>
            <person name="He Z."/>
            <person name="Zhou J."/>
            <person name="Hemme C.L."/>
        </authorList>
    </citation>
    <scope>NUCLEOTIDE SEQUENCE</scope>
    <source>
        <strain evidence="11">DSM 2782</strain>
    </source>
</reference>
<dbReference type="Proteomes" id="UP000003860">
    <property type="component" value="Unassembled WGS sequence"/>
</dbReference>
<dbReference type="eggNOG" id="COG0463">
    <property type="taxonomic scope" value="Bacteria"/>
</dbReference>
<dbReference type="EMBL" id="ACXX02000014">
    <property type="protein sequence ID" value="EGD46375.1"/>
    <property type="molecule type" value="Genomic_DNA"/>
</dbReference>
<evidence type="ECO:0000256" key="9">
    <source>
        <dbReference type="SAM" id="Phobius"/>
    </source>
</evidence>
<organism evidence="11 12">
    <name type="scientific">Ruminiclostridium papyrosolvens DSM 2782</name>
    <dbReference type="NCBI Taxonomy" id="588581"/>
    <lineage>
        <taxon>Bacteria</taxon>
        <taxon>Bacillati</taxon>
        <taxon>Bacillota</taxon>
        <taxon>Clostridia</taxon>
        <taxon>Eubacteriales</taxon>
        <taxon>Oscillospiraceae</taxon>
        <taxon>Ruminiclostridium</taxon>
    </lineage>
</organism>
<dbReference type="SUPFAM" id="SSF53448">
    <property type="entry name" value="Nucleotide-diphospho-sugar transferases"/>
    <property type="match status" value="1"/>
</dbReference>
<dbReference type="AlphaFoldDB" id="F1TGP4"/>
<keyword evidence="2" id="KW-1003">Cell membrane</keyword>
<comment type="caution">
    <text evidence="11">The sequence shown here is derived from an EMBL/GenBank/DDBJ whole genome shotgun (WGS) entry which is preliminary data.</text>
</comment>
<dbReference type="InterPro" id="IPR029044">
    <property type="entry name" value="Nucleotide-diphossugar_trans"/>
</dbReference>
<evidence type="ECO:0000256" key="8">
    <source>
        <dbReference type="ARBA" id="ARBA00038152"/>
    </source>
</evidence>
<evidence type="ECO:0000256" key="5">
    <source>
        <dbReference type="ARBA" id="ARBA00022692"/>
    </source>
</evidence>
<evidence type="ECO:0000256" key="1">
    <source>
        <dbReference type="ARBA" id="ARBA00004651"/>
    </source>
</evidence>
<keyword evidence="7 9" id="KW-0472">Membrane</keyword>
<dbReference type="FunFam" id="3.90.550.10:FF:000079">
    <property type="entry name" value="Probable glycosyl transferase"/>
    <property type="match status" value="1"/>
</dbReference>
<dbReference type="STRING" id="588581.Cpap_0314"/>
<feature type="domain" description="Glycosyltransferase 2-like" evidence="10">
    <location>
        <begin position="8"/>
        <end position="168"/>
    </location>
</feature>
<keyword evidence="6 9" id="KW-1133">Transmembrane helix</keyword>
<feature type="transmembrane region" description="Helical" evidence="9">
    <location>
        <begin position="231"/>
        <end position="252"/>
    </location>
</feature>
<sequence>MKTRKLLSVVVPVYNEQEVITETYRRLKASLSNLDMDIEYIFINDGSTDNTYLKLNELIVNTDVKLINFSRNFGHQIAISAGMDYAKGDAVVVIDADLQDPPEIISEMIEKWKEGYEVVYGKRLHREGETLFKKLTAKLFYRVIDNITDIKLPVDVGDFRLIDKKVCDSMKSLPERARYVRGLVSWVGFNQTSIEYKREKRFAGKTKYPLRKMIKLATDGIISFSYRPLKLATFLGMTVSALSFIYLIAILLQKIFTNSTVEGWASTMVVSLFLNGVMLVVIGIMGEYVGRIYEEVKSRPLYVIGELINFDEGNNTNEYTKR</sequence>
<evidence type="ECO:0000256" key="7">
    <source>
        <dbReference type="ARBA" id="ARBA00023136"/>
    </source>
</evidence>
<dbReference type="CDD" id="cd04187">
    <property type="entry name" value="DPM1_like_bac"/>
    <property type="match status" value="1"/>
</dbReference>
<dbReference type="InterPro" id="IPR001173">
    <property type="entry name" value="Glyco_trans_2-like"/>
</dbReference>
<comment type="subcellular location">
    <subcellularLocation>
        <location evidence="1">Cell membrane</location>
        <topology evidence="1">Multi-pass membrane protein</topology>
    </subcellularLocation>
</comment>
<dbReference type="Gene3D" id="3.90.550.10">
    <property type="entry name" value="Spore Coat Polysaccharide Biosynthesis Protein SpsA, Chain A"/>
    <property type="match status" value="1"/>
</dbReference>
<dbReference type="Pfam" id="PF00535">
    <property type="entry name" value="Glycos_transf_2"/>
    <property type="match status" value="1"/>
</dbReference>
<dbReference type="PANTHER" id="PTHR48090">
    <property type="entry name" value="UNDECAPRENYL-PHOSPHATE 4-DEOXY-4-FORMAMIDO-L-ARABINOSE TRANSFERASE-RELATED"/>
    <property type="match status" value="1"/>
</dbReference>
<evidence type="ECO:0000313" key="12">
    <source>
        <dbReference type="Proteomes" id="UP000003860"/>
    </source>
</evidence>
<evidence type="ECO:0000256" key="6">
    <source>
        <dbReference type="ARBA" id="ARBA00022989"/>
    </source>
</evidence>
<feature type="transmembrane region" description="Helical" evidence="9">
    <location>
        <begin position="264"/>
        <end position="289"/>
    </location>
</feature>
<evidence type="ECO:0000256" key="3">
    <source>
        <dbReference type="ARBA" id="ARBA00022676"/>
    </source>
</evidence>
<accession>F1TGP4</accession>
<dbReference type="InterPro" id="IPR050256">
    <property type="entry name" value="Glycosyltransferase_2"/>
</dbReference>